<organism evidence="2 3">
    <name type="scientific">Rhynchosporium graminicola</name>
    <dbReference type="NCBI Taxonomy" id="2792576"/>
    <lineage>
        <taxon>Eukaryota</taxon>
        <taxon>Fungi</taxon>
        <taxon>Dikarya</taxon>
        <taxon>Ascomycota</taxon>
        <taxon>Pezizomycotina</taxon>
        <taxon>Leotiomycetes</taxon>
        <taxon>Helotiales</taxon>
        <taxon>Ploettnerulaceae</taxon>
        <taxon>Rhynchosporium</taxon>
    </lineage>
</organism>
<feature type="compositionally biased region" description="Polar residues" evidence="1">
    <location>
        <begin position="1"/>
        <end position="19"/>
    </location>
</feature>
<name>A0A1E1KRS0_9HELO</name>
<evidence type="ECO:0000313" key="3">
    <source>
        <dbReference type="Proteomes" id="UP000178129"/>
    </source>
</evidence>
<accession>A0A1E1KRS0</accession>
<feature type="region of interest" description="Disordered" evidence="1">
    <location>
        <begin position="1"/>
        <end position="28"/>
    </location>
</feature>
<evidence type="ECO:0000313" key="2">
    <source>
        <dbReference type="EMBL" id="CZT00680.1"/>
    </source>
</evidence>
<feature type="region of interest" description="Disordered" evidence="1">
    <location>
        <begin position="81"/>
        <end position="229"/>
    </location>
</feature>
<dbReference type="AlphaFoldDB" id="A0A1E1KRS0"/>
<feature type="compositionally biased region" description="Low complexity" evidence="1">
    <location>
        <begin position="95"/>
        <end position="113"/>
    </location>
</feature>
<proteinExistence type="predicted"/>
<reference evidence="3" key="1">
    <citation type="submission" date="2016-03" db="EMBL/GenBank/DDBJ databases">
        <authorList>
            <person name="Ploux O."/>
        </authorList>
    </citation>
    <scope>NUCLEOTIDE SEQUENCE [LARGE SCALE GENOMIC DNA]</scope>
    <source>
        <strain evidence="3">UK7</strain>
    </source>
</reference>
<feature type="compositionally biased region" description="Low complexity" evidence="1">
    <location>
        <begin position="164"/>
        <end position="187"/>
    </location>
</feature>
<comment type="caution">
    <text evidence="2">The sequence shown here is derived from an EMBL/GenBank/DDBJ whole genome shotgun (WGS) entry which is preliminary data.</text>
</comment>
<protein>
    <submittedName>
        <fullName evidence="2">Uncharacterized protein</fullName>
    </submittedName>
</protein>
<keyword evidence="3" id="KW-1185">Reference proteome</keyword>
<feature type="compositionally biased region" description="Basic and acidic residues" evidence="1">
    <location>
        <begin position="193"/>
        <end position="210"/>
    </location>
</feature>
<gene>
    <name evidence="2" type="ORF">RCO7_03070</name>
</gene>
<dbReference type="EMBL" id="FJUW01000020">
    <property type="protein sequence ID" value="CZT00680.1"/>
    <property type="molecule type" value="Genomic_DNA"/>
</dbReference>
<dbReference type="InParanoid" id="A0A1E1KRS0"/>
<evidence type="ECO:0000256" key="1">
    <source>
        <dbReference type="SAM" id="MobiDB-lite"/>
    </source>
</evidence>
<dbReference type="Proteomes" id="UP000178129">
    <property type="component" value="Unassembled WGS sequence"/>
</dbReference>
<feature type="compositionally biased region" description="Polar residues" evidence="1">
    <location>
        <begin position="114"/>
        <end position="143"/>
    </location>
</feature>
<sequence>MASATPNTSGATTSSQNEENPWARMPPLHTIKPEEIIRYQIVDWDRNNPHHPRYLAGCVLLRSLFRRDYYYWVGCSSPLPKEDGKKDPPAIYFNSPTTSSSAASSSTRSLPSSQNQAENDASVNTEANKENQNPNLYSRAETNNNHDHPTVPSQSRGAFAPTHPQSSSSSIDSPSTAPSVSLSPPSSKLKRVLHSEQQEGRNIRRYDRASMKSCGRQAGTGPSVEAYHN</sequence>